<dbReference type="EMBL" id="JAPDRN010000036">
    <property type="protein sequence ID" value="KAJ9634814.1"/>
    <property type="molecule type" value="Genomic_DNA"/>
</dbReference>
<accession>A0AA38Y499</accession>
<feature type="transmembrane region" description="Helical" evidence="1">
    <location>
        <begin position="27"/>
        <end position="48"/>
    </location>
</feature>
<keyword evidence="1" id="KW-1133">Transmembrane helix</keyword>
<keyword evidence="1" id="KW-0472">Membrane</keyword>
<dbReference type="SUPFAM" id="SSF103473">
    <property type="entry name" value="MFS general substrate transporter"/>
    <property type="match status" value="1"/>
</dbReference>
<dbReference type="InterPro" id="IPR036259">
    <property type="entry name" value="MFS_trans_sf"/>
</dbReference>
<evidence type="ECO:0000256" key="1">
    <source>
        <dbReference type="SAM" id="Phobius"/>
    </source>
</evidence>
<dbReference type="AlphaFoldDB" id="A0AA38Y499"/>
<name>A0AA38Y499_9EURO</name>
<comment type="caution">
    <text evidence="2">The sequence shown here is derived from an EMBL/GenBank/DDBJ whole genome shotgun (WGS) entry which is preliminary data.</text>
</comment>
<evidence type="ECO:0000313" key="2">
    <source>
        <dbReference type="EMBL" id="KAJ9634814.1"/>
    </source>
</evidence>
<proteinExistence type="predicted"/>
<sequence>MSSEKRSDDPIVEVVARYSVFTTVEKWCIVAMVSYAAWFSTLSSFIYYPALHTISETLSVSVKKVNRTVTSYLAVATIAQTLAGDVADVLSI</sequence>
<reference evidence="2" key="1">
    <citation type="submission" date="2022-10" db="EMBL/GenBank/DDBJ databases">
        <title>Culturing micro-colonial fungi from biological soil crusts in the Mojave desert and describing Neophaeococcomyces mojavensis, and introducing the new genera and species Taxawa tesnikishii.</title>
        <authorList>
            <person name="Kurbessoian T."/>
            <person name="Stajich J.E."/>
        </authorList>
    </citation>
    <scope>NUCLEOTIDE SEQUENCE</scope>
    <source>
        <strain evidence="2">TK_35</strain>
    </source>
</reference>
<evidence type="ECO:0000313" key="3">
    <source>
        <dbReference type="Proteomes" id="UP001172681"/>
    </source>
</evidence>
<dbReference type="Gene3D" id="1.20.1720.10">
    <property type="entry name" value="Multidrug resistance protein D"/>
    <property type="match status" value="1"/>
</dbReference>
<protein>
    <submittedName>
        <fullName evidence="2">Uncharacterized protein</fullName>
    </submittedName>
</protein>
<keyword evidence="1" id="KW-0812">Transmembrane</keyword>
<gene>
    <name evidence="2" type="ORF">H2204_006047</name>
</gene>
<organism evidence="2 3">
    <name type="scientific">Knufia peltigerae</name>
    <dbReference type="NCBI Taxonomy" id="1002370"/>
    <lineage>
        <taxon>Eukaryota</taxon>
        <taxon>Fungi</taxon>
        <taxon>Dikarya</taxon>
        <taxon>Ascomycota</taxon>
        <taxon>Pezizomycotina</taxon>
        <taxon>Eurotiomycetes</taxon>
        <taxon>Chaetothyriomycetidae</taxon>
        <taxon>Chaetothyriales</taxon>
        <taxon>Trichomeriaceae</taxon>
        <taxon>Knufia</taxon>
    </lineage>
</organism>
<keyword evidence="3" id="KW-1185">Reference proteome</keyword>
<dbReference type="Proteomes" id="UP001172681">
    <property type="component" value="Unassembled WGS sequence"/>
</dbReference>